<keyword evidence="2" id="KW-1185">Reference proteome</keyword>
<accession>A0A139HCK8</accession>
<evidence type="ECO:0000313" key="1">
    <source>
        <dbReference type="EMBL" id="KXT00167.1"/>
    </source>
</evidence>
<dbReference type="AlphaFoldDB" id="A0A139HCK8"/>
<organism evidence="1 2">
    <name type="scientific">Pseudocercospora musae</name>
    <dbReference type="NCBI Taxonomy" id="113226"/>
    <lineage>
        <taxon>Eukaryota</taxon>
        <taxon>Fungi</taxon>
        <taxon>Dikarya</taxon>
        <taxon>Ascomycota</taxon>
        <taxon>Pezizomycotina</taxon>
        <taxon>Dothideomycetes</taxon>
        <taxon>Dothideomycetidae</taxon>
        <taxon>Mycosphaerellales</taxon>
        <taxon>Mycosphaerellaceae</taxon>
        <taxon>Pseudocercospora</taxon>
    </lineage>
</organism>
<comment type="caution">
    <text evidence="1">The sequence shown here is derived from an EMBL/GenBank/DDBJ whole genome shotgun (WGS) entry which is preliminary data.</text>
</comment>
<dbReference type="Proteomes" id="UP000073492">
    <property type="component" value="Unassembled WGS sequence"/>
</dbReference>
<reference evidence="1 2" key="1">
    <citation type="submission" date="2015-07" db="EMBL/GenBank/DDBJ databases">
        <title>Comparative genomics of the Sigatoka disease complex on banana suggests a link between parallel evolutionary changes in Pseudocercospora fijiensis and Pseudocercospora eumusae and increased virulence on the banana host.</title>
        <authorList>
            <person name="Chang T.-C."/>
            <person name="Salvucci A."/>
            <person name="Crous P.W."/>
            <person name="Stergiopoulos I."/>
        </authorList>
    </citation>
    <scope>NUCLEOTIDE SEQUENCE [LARGE SCALE GENOMIC DNA]</scope>
    <source>
        <strain evidence="1 2">CBS 116634</strain>
    </source>
</reference>
<gene>
    <name evidence="1" type="ORF">AC579_5682</name>
</gene>
<evidence type="ECO:0000313" key="2">
    <source>
        <dbReference type="Proteomes" id="UP000073492"/>
    </source>
</evidence>
<name>A0A139HCK8_9PEZI</name>
<dbReference type="EMBL" id="LFZO01000689">
    <property type="protein sequence ID" value="KXT00167.1"/>
    <property type="molecule type" value="Genomic_DNA"/>
</dbReference>
<protein>
    <submittedName>
        <fullName evidence="1">Uncharacterized protein</fullName>
    </submittedName>
</protein>
<sequence length="149" mass="16465">MLGAKEGRADGGNPELSVDPAWQLERPFYTYSRKELEEVVYENVRPLNVCNAQIGDTVGIPYLRRDLNAREPSKPLRIPIHKQNLIAVAQFKWLDACVHIGPRRTTGTNQAWRLPSAGSPTVRAGLFILFTLSSTTESRASAAFTTGAI</sequence>
<dbReference type="OrthoDB" id="5372708at2759"/>
<proteinExistence type="predicted"/>